<name>A0A077NIK3_XENBV</name>
<dbReference type="HOGENOM" id="CLU_3031457_0_0_6"/>
<evidence type="ECO:0000313" key="2">
    <source>
        <dbReference type="EMBL" id="CDG98257.1"/>
    </source>
</evidence>
<dbReference type="RefSeq" id="WP_080717846.1">
    <property type="nucleotide sequence ID" value="NZ_CAWLWN010000253.1"/>
</dbReference>
<keyword evidence="1" id="KW-0732">Signal</keyword>
<reference evidence="2" key="1">
    <citation type="submission" date="2013-07" db="EMBL/GenBank/DDBJ databases">
        <title>Sub-species coevolution in mutualistic symbiosis.</title>
        <authorList>
            <person name="Murfin K."/>
            <person name="Klassen J."/>
            <person name="Lee M."/>
            <person name="Forst S."/>
            <person name="Stock P."/>
            <person name="Goodrich-Blair H."/>
        </authorList>
    </citation>
    <scope>NUCLEOTIDE SEQUENCE [LARGE SCALE GENOMIC DNA]</scope>
    <source>
        <strain evidence="2">Puntauvense</strain>
    </source>
</reference>
<sequence>MIIVYYSYNCYVLLLGRLATAEEVANAVLFLASPLASAITGTALRVDGGVIQSIL</sequence>
<accession>A0A077NIK3</accession>
<comment type="caution">
    <text evidence="2">The sequence shown here is derived from an EMBL/GenBank/DDBJ whole genome shotgun (WGS) entry which is preliminary data.</text>
</comment>
<feature type="chain" id="PRO_5001721522" evidence="1">
    <location>
        <begin position="22"/>
        <end position="55"/>
    </location>
</feature>
<dbReference type="EMBL" id="CBSW010000222">
    <property type="protein sequence ID" value="CDG98257.1"/>
    <property type="molecule type" value="Genomic_DNA"/>
</dbReference>
<gene>
    <name evidence="2" type="ORF">XBP1_2990041</name>
</gene>
<dbReference type="InterPro" id="IPR002347">
    <property type="entry name" value="SDR_fam"/>
</dbReference>
<evidence type="ECO:0000256" key="1">
    <source>
        <dbReference type="SAM" id="SignalP"/>
    </source>
</evidence>
<protein>
    <submittedName>
        <fullName evidence="2">Uncharacterized protein</fullName>
    </submittedName>
</protein>
<feature type="signal peptide" evidence="1">
    <location>
        <begin position="1"/>
        <end position="21"/>
    </location>
</feature>
<dbReference type="SUPFAM" id="SSF51735">
    <property type="entry name" value="NAD(P)-binding Rossmann-fold domains"/>
    <property type="match status" value="1"/>
</dbReference>
<dbReference type="InterPro" id="IPR036291">
    <property type="entry name" value="NAD(P)-bd_dom_sf"/>
</dbReference>
<proteinExistence type="predicted"/>
<organism evidence="2">
    <name type="scientific">Xenorhabdus bovienii str. puntauvense</name>
    <dbReference type="NCBI Taxonomy" id="1398201"/>
    <lineage>
        <taxon>Bacteria</taxon>
        <taxon>Pseudomonadati</taxon>
        <taxon>Pseudomonadota</taxon>
        <taxon>Gammaproteobacteria</taxon>
        <taxon>Enterobacterales</taxon>
        <taxon>Morganellaceae</taxon>
        <taxon>Xenorhabdus</taxon>
    </lineage>
</organism>
<dbReference type="AlphaFoldDB" id="A0A077NIK3"/>
<dbReference type="Pfam" id="PF13561">
    <property type="entry name" value="adh_short_C2"/>
    <property type="match status" value="1"/>
</dbReference>
<dbReference type="Gene3D" id="3.40.50.720">
    <property type="entry name" value="NAD(P)-binding Rossmann-like Domain"/>
    <property type="match status" value="1"/>
</dbReference>
<dbReference type="Proteomes" id="UP000028511">
    <property type="component" value="Unassembled WGS sequence"/>
</dbReference>